<proteinExistence type="predicted"/>
<dbReference type="Proteomes" id="UP001081071">
    <property type="component" value="Unassembled WGS sequence"/>
</dbReference>
<reference evidence="2" key="1">
    <citation type="submission" date="2022-12" db="EMBL/GenBank/DDBJ databases">
        <authorList>
            <person name="Krivoruchko A.V."/>
            <person name="Elkin A."/>
        </authorList>
    </citation>
    <scope>NUCLEOTIDE SEQUENCE</scope>
    <source>
        <strain evidence="2">IEGM 1391</strain>
    </source>
</reference>
<comment type="caution">
    <text evidence="2">The sequence shown here is derived from an EMBL/GenBank/DDBJ whole genome shotgun (WGS) entry which is preliminary data.</text>
</comment>
<dbReference type="EMBL" id="JAPWIJ010000001">
    <property type="protein sequence ID" value="MCZ4517224.1"/>
    <property type="molecule type" value="Genomic_DNA"/>
</dbReference>
<keyword evidence="3" id="KW-1185">Reference proteome</keyword>
<evidence type="ECO:0000313" key="3">
    <source>
        <dbReference type="Proteomes" id="UP001081071"/>
    </source>
</evidence>
<name>A0ABT4M8G7_9NOCA</name>
<evidence type="ECO:0008006" key="4">
    <source>
        <dbReference type="Google" id="ProtNLM"/>
    </source>
</evidence>
<sequence>MRLLSCGQRIIMGMKRGGARIDAKVIAAASDRGLVRTAHLLELGVASKTIVRRTLPDGIWSRALPGLVFLKNRSLTSMERATAVSIYCGRESVISGRAGLALHGLGTSGSFEETFALIPESQHRKSVGFAAVERTWRMPTPEIKSGLRVAPVVRCLCDAVRRMRDTEQCMALIASVVQRGAATVDAIMKELDAGSTRGTAMPRRVLRELAAGAHSVAEAQAQKLYRRSGLPAMQHNVAVYDAQGRILLIADNWLDDVALDWEIDSLEFHLSPAAHRSTVERRERAQNAGIIVVTHLPSDIRDDPERVLSDLRARYEQARARERPNVRARPTTDRTYRRSG</sequence>
<organism evidence="2 3">
    <name type="scientific">Rhodococcus ruber</name>
    <dbReference type="NCBI Taxonomy" id="1830"/>
    <lineage>
        <taxon>Bacteria</taxon>
        <taxon>Bacillati</taxon>
        <taxon>Actinomycetota</taxon>
        <taxon>Actinomycetes</taxon>
        <taxon>Mycobacteriales</taxon>
        <taxon>Nocardiaceae</taxon>
        <taxon>Rhodococcus</taxon>
    </lineage>
</organism>
<dbReference type="RefSeq" id="WP_269601832.1">
    <property type="nucleotide sequence ID" value="NZ_JAPWIJ010000001.1"/>
</dbReference>
<accession>A0ABT4M8G7</accession>
<protein>
    <recommendedName>
        <fullName evidence="4">DUF559 domain-containing protein</fullName>
    </recommendedName>
</protein>
<evidence type="ECO:0000256" key="1">
    <source>
        <dbReference type="SAM" id="MobiDB-lite"/>
    </source>
</evidence>
<evidence type="ECO:0000313" key="2">
    <source>
        <dbReference type="EMBL" id="MCZ4517224.1"/>
    </source>
</evidence>
<feature type="region of interest" description="Disordered" evidence="1">
    <location>
        <begin position="319"/>
        <end position="340"/>
    </location>
</feature>
<gene>
    <name evidence="2" type="ORF">O4220_01760</name>
</gene>